<dbReference type="InterPro" id="IPR036505">
    <property type="entry name" value="Amidase/PGRP_sf"/>
</dbReference>
<dbReference type="InterPro" id="IPR015510">
    <property type="entry name" value="PGRP"/>
</dbReference>
<dbReference type="SMART" id="SM00644">
    <property type="entry name" value="Ami_2"/>
    <property type="match status" value="1"/>
</dbReference>
<feature type="domain" description="Peptidoglycan recognition protein family" evidence="5">
    <location>
        <begin position="221"/>
        <end position="369"/>
    </location>
</feature>
<dbReference type="EMBL" id="JAUHJR010000005">
    <property type="protein sequence ID" value="MDN4162248.1"/>
    <property type="molecule type" value="Genomic_DNA"/>
</dbReference>
<accession>A0ABT8EVR8</accession>
<organism evidence="6 7">
    <name type="scientific">Nocardioides abyssi</name>
    <dbReference type="NCBI Taxonomy" id="3058370"/>
    <lineage>
        <taxon>Bacteria</taxon>
        <taxon>Bacillati</taxon>
        <taxon>Actinomycetota</taxon>
        <taxon>Actinomycetes</taxon>
        <taxon>Propionibacteriales</taxon>
        <taxon>Nocardioidaceae</taxon>
        <taxon>Nocardioides</taxon>
    </lineage>
</organism>
<dbReference type="Gene3D" id="2.60.40.2700">
    <property type="match status" value="1"/>
</dbReference>
<sequence length="606" mass="64229">MTTTRRRPLLLALAGGTAAVAGIGTAARTGLIGGDDGPAGGRLQLSAGDMGVESLTLPLDDQVLVEGSPATGGPAARRGTGKLATTTYSMVGFTWTRGDVEPVLEVSVRRGSAWEPWQRAPAAHEAPDPASNAPGTTTGTDLMWVGPTDGVRVRVVGERPADLSLVLLHPTPLPSDQDTLHDDPDVDPSAPVERRVAPLGRTSAGASAKETAAAATSVPRPTIRNRKDWGANENLRQKPPSYIETIQQVHVHHTVNSNTYSREEVPALMRGMYAYHTQSLGWSDIGYNFLVDRFGRIWTGRAGGAAKNVKGAHTLGFNHQSAGVSVIGNFDQVKPPAEVIAAIARVAAWKLDKFGRDPMGRTTAVSQGSDKFRSGKSVSLPVIDGHRDTNDTSCPGSNLYAALPQIRQRTKKRIDNFHDRDREVAVSITAPFAAAGRVVFGKKVTVRPGTWTPAEATPTYTWLRDGKPIGKARGSDYTIRRGDIGSRISVRVEVAAPGAETATQTVSWPMTGRAGVDLTVRASGRKGRALVTVVASAPGLAAGHPDGEVVVKLAGKSVTMKLRDGRAERLVRGLEPGTHRVRAVFQPTARAAKAVATDTVRVKPVD</sequence>
<comment type="similarity">
    <text evidence="1">Belongs to the N-acetylmuramoyl-L-alanine amidase 2 family.</text>
</comment>
<evidence type="ECO:0000313" key="7">
    <source>
        <dbReference type="Proteomes" id="UP001168537"/>
    </source>
</evidence>
<evidence type="ECO:0000256" key="2">
    <source>
        <dbReference type="SAM" id="MobiDB-lite"/>
    </source>
</evidence>
<dbReference type="CDD" id="cd06583">
    <property type="entry name" value="PGRP"/>
    <property type="match status" value="1"/>
</dbReference>
<feature type="compositionally biased region" description="Low complexity" evidence="2">
    <location>
        <begin position="202"/>
        <end position="217"/>
    </location>
</feature>
<keyword evidence="6" id="KW-0378">Hydrolase</keyword>
<dbReference type="Pfam" id="PF01510">
    <property type="entry name" value="Amidase_2"/>
    <property type="match status" value="1"/>
</dbReference>
<reference evidence="6" key="1">
    <citation type="submission" date="2023-06" db="EMBL/GenBank/DDBJ databases">
        <title>Draft genome sequence of Nocardioides sp. SOB72.</title>
        <authorList>
            <person name="Zhang G."/>
        </authorList>
    </citation>
    <scope>NUCLEOTIDE SEQUENCE</scope>
    <source>
        <strain evidence="6">SOB72</strain>
    </source>
</reference>
<feature type="domain" description="N-acetylmuramoyl-L-alanine amidase" evidence="4">
    <location>
        <begin position="233"/>
        <end position="396"/>
    </location>
</feature>
<keyword evidence="7" id="KW-1185">Reference proteome</keyword>
<dbReference type="RefSeq" id="WP_300961417.1">
    <property type="nucleotide sequence ID" value="NZ_JAUHJR010000005.1"/>
</dbReference>
<keyword evidence="3" id="KW-0732">Signal</keyword>
<feature type="signal peptide" evidence="3">
    <location>
        <begin position="1"/>
        <end position="21"/>
    </location>
</feature>
<dbReference type="Proteomes" id="UP001168537">
    <property type="component" value="Unassembled WGS sequence"/>
</dbReference>
<evidence type="ECO:0000256" key="1">
    <source>
        <dbReference type="ARBA" id="ARBA00007553"/>
    </source>
</evidence>
<dbReference type="InterPro" id="IPR002502">
    <property type="entry name" value="Amidase_domain"/>
</dbReference>
<evidence type="ECO:0000256" key="3">
    <source>
        <dbReference type="SAM" id="SignalP"/>
    </source>
</evidence>
<feature type="chain" id="PRO_5046313212" evidence="3">
    <location>
        <begin position="22"/>
        <end position="606"/>
    </location>
</feature>
<evidence type="ECO:0000313" key="6">
    <source>
        <dbReference type="EMBL" id="MDN4162248.1"/>
    </source>
</evidence>
<feature type="region of interest" description="Disordered" evidence="2">
    <location>
        <begin position="172"/>
        <end position="218"/>
    </location>
</feature>
<evidence type="ECO:0000259" key="5">
    <source>
        <dbReference type="SMART" id="SM00701"/>
    </source>
</evidence>
<dbReference type="PANTHER" id="PTHR11022">
    <property type="entry name" value="PEPTIDOGLYCAN RECOGNITION PROTEIN"/>
    <property type="match status" value="1"/>
</dbReference>
<dbReference type="Gene3D" id="3.40.80.10">
    <property type="entry name" value="Peptidoglycan recognition protein-like"/>
    <property type="match status" value="1"/>
</dbReference>
<proteinExistence type="inferred from homology"/>
<protein>
    <submittedName>
        <fullName evidence="6">N-acetylmuramoyl-L-alanine amidase</fullName>
        <ecNumber evidence="6">3.5.1.28</ecNumber>
    </submittedName>
</protein>
<feature type="region of interest" description="Disordered" evidence="2">
    <location>
        <begin position="117"/>
        <end position="144"/>
    </location>
</feature>
<dbReference type="SUPFAM" id="SSF55846">
    <property type="entry name" value="N-acetylmuramoyl-L-alanine amidase-like"/>
    <property type="match status" value="1"/>
</dbReference>
<dbReference type="GO" id="GO:0008745">
    <property type="term" value="F:N-acetylmuramoyl-L-alanine amidase activity"/>
    <property type="evidence" value="ECO:0007669"/>
    <property type="project" value="UniProtKB-EC"/>
</dbReference>
<dbReference type="PANTHER" id="PTHR11022:SF41">
    <property type="entry name" value="PEPTIDOGLYCAN-RECOGNITION PROTEIN LC-RELATED"/>
    <property type="match status" value="1"/>
</dbReference>
<dbReference type="EC" id="3.5.1.28" evidence="6"/>
<name>A0ABT8EVR8_9ACTN</name>
<dbReference type="InterPro" id="IPR006619">
    <property type="entry name" value="PGRP_domain_met/bac"/>
</dbReference>
<gene>
    <name evidence="6" type="ORF">QWY29_12860</name>
</gene>
<comment type="caution">
    <text evidence="6">The sequence shown here is derived from an EMBL/GenBank/DDBJ whole genome shotgun (WGS) entry which is preliminary data.</text>
</comment>
<dbReference type="SMART" id="SM00701">
    <property type="entry name" value="PGRP"/>
    <property type="match status" value="1"/>
</dbReference>
<evidence type="ECO:0000259" key="4">
    <source>
        <dbReference type="SMART" id="SM00644"/>
    </source>
</evidence>